<evidence type="ECO:0000313" key="1">
    <source>
        <dbReference type="EMBL" id="KAL3079893.1"/>
    </source>
</evidence>
<sequence length="130" mass="15447">MLKCLIVRTTHSGLKRFFHVTAPAAHLAYRPFYNKHKKEAPESVQRIFSLDHGERSDFTMACKKEMTDRVRYDQIGQSFAAKQKVFAWATATILHWTALYEDLMQRRAPQRPWYRMRKRPKWLSAKFNTA</sequence>
<name>A0ABD2J2R4_9BILA</name>
<dbReference type="AlphaFoldDB" id="A0ABD2J2R4"/>
<keyword evidence="2" id="KW-1185">Reference proteome</keyword>
<reference evidence="1 2" key="1">
    <citation type="submission" date="2024-10" db="EMBL/GenBank/DDBJ databases">
        <authorList>
            <person name="Kim D."/>
        </authorList>
    </citation>
    <scope>NUCLEOTIDE SEQUENCE [LARGE SCALE GENOMIC DNA]</scope>
    <source>
        <strain evidence="1">BH-2024</strain>
    </source>
</reference>
<proteinExistence type="predicted"/>
<accession>A0ABD2J2R4</accession>
<protein>
    <submittedName>
        <fullName evidence="1">Uncharacterized protein</fullName>
    </submittedName>
</protein>
<dbReference type="EMBL" id="JBICBT010001178">
    <property type="protein sequence ID" value="KAL3079893.1"/>
    <property type="molecule type" value="Genomic_DNA"/>
</dbReference>
<evidence type="ECO:0000313" key="2">
    <source>
        <dbReference type="Proteomes" id="UP001620626"/>
    </source>
</evidence>
<gene>
    <name evidence="1" type="ORF">niasHT_038410</name>
</gene>
<organism evidence="1 2">
    <name type="scientific">Heterodera trifolii</name>
    <dbReference type="NCBI Taxonomy" id="157864"/>
    <lineage>
        <taxon>Eukaryota</taxon>
        <taxon>Metazoa</taxon>
        <taxon>Ecdysozoa</taxon>
        <taxon>Nematoda</taxon>
        <taxon>Chromadorea</taxon>
        <taxon>Rhabditida</taxon>
        <taxon>Tylenchina</taxon>
        <taxon>Tylenchomorpha</taxon>
        <taxon>Tylenchoidea</taxon>
        <taxon>Heteroderidae</taxon>
        <taxon>Heteroderinae</taxon>
        <taxon>Heterodera</taxon>
    </lineage>
</organism>
<comment type="caution">
    <text evidence="1">The sequence shown here is derived from an EMBL/GenBank/DDBJ whole genome shotgun (WGS) entry which is preliminary data.</text>
</comment>
<dbReference type="Proteomes" id="UP001620626">
    <property type="component" value="Unassembled WGS sequence"/>
</dbReference>